<dbReference type="EMBL" id="CM007893">
    <property type="protein sequence ID" value="OTG28639.1"/>
    <property type="molecule type" value="Genomic_DNA"/>
</dbReference>
<dbReference type="InParanoid" id="A0A251V033"/>
<keyword evidence="6" id="KW-0472">Membrane</keyword>
<dbReference type="Proteomes" id="UP000215914">
    <property type="component" value="Chromosome 4"/>
</dbReference>
<dbReference type="InterPro" id="IPR056508">
    <property type="entry name" value="HPAT-like"/>
</dbReference>
<protein>
    <recommendedName>
        <fullName evidence="7">Hydroxyproline O-arabinosyltransferase-like domain-containing protein</fullName>
    </recommendedName>
</protein>
<evidence type="ECO:0000256" key="3">
    <source>
        <dbReference type="ARBA" id="ARBA00022679"/>
    </source>
</evidence>
<evidence type="ECO:0000256" key="5">
    <source>
        <dbReference type="ARBA" id="ARBA00022989"/>
    </source>
</evidence>
<dbReference type="Pfam" id="PF23452">
    <property type="entry name" value="HPAT"/>
    <property type="match status" value="1"/>
</dbReference>
<evidence type="ECO:0000313" key="9">
    <source>
        <dbReference type="Proteomes" id="UP000215914"/>
    </source>
</evidence>
<dbReference type="STRING" id="4232.A0A251V033"/>
<keyword evidence="4" id="KW-0812">Transmembrane</keyword>
<keyword evidence="9" id="KW-1185">Reference proteome</keyword>
<name>A0A251V033_HELAN</name>
<evidence type="ECO:0000256" key="6">
    <source>
        <dbReference type="ARBA" id="ARBA00023136"/>
    </source>
</evidence>
<dbReference type="AlphaFoldDB" id="A0A251V033"/>
<evidence type="ECO:0000256" key="1">
    <source>
        <dbReference type="ARBA" id="ARBA00004167"/>
    </source>
</evidence>
<organism evidence="8 9">
    <name type="scientific">Helianthus annuus</name>
    <name type="common">Common sunflower</name>
    <dbReference type="NCBI Taxonomy" id="4232"/>
    <lineage>
        <taxon>Eukaryota</taxon>
        <taxon>Viridiplantae</taxon>
        <taxon>Streptophyta</taxon>
        <taxon>Embryophyta</taxon>
        <taxon>Tracheophyta</taxon>
        <taxon>Spermatophyta</taxon>
        <taxon>Magnoliopsida</taxon>
        <taxon>eudicotyledons</taxon>
        <taxon>Gunneridae</taxon>
        <taxon>Pentapetalae</taxon>
        <taxon>asterids</taxon>
        <taxon>campanulids</taxon>
        <taxon>Asterales</taxon>
        <taxon>Asteraceae</taxon>
        <taxon>Asteroideae</taxon>
        <taxon>Heliantheae alliance</taxon>
        <taxon>Heliantheae</taxon>
        <taxon>Helianthus</taxon>
    </lineage>
</organism>
<evidence type="ECO:0000313" key="8">
    <source>
        <dbReference type="EMBL" id="OTG28639.1"/>
    </source>
</evidence>
<gene>
    <name evidence="8" type="ORF">HannXRQ_Chr04g0113491</name>
</gene>
<accession>A0A251V033</accession>
<dbReference type="PANTHER" id="PTHR31485">
    <property type="entry name" value="PEPTIDYL SERINE ALPHA-GALACTOSYLTRANSFERASE"/>
    <property type="match status" value="1"/>
</dbReference>
<evidence type="ECO:0000256" key="2">
    <source>
        <dbReference type="ARBA" id="ARBA00022676"/>
    </source>
</evidence>
<evidence type="ECO:0000256" key="4">
    <source>
        <dbReference type="ARBA" id="ARBA00022692"/>
    </source>
</evidence>
<feature type="domain" description="Hydroxyproline O-arabinosyltransferase-like" evidence="7">
    <location>
        <begin position="9"/>
        <end position="123"/>
    </location>
</feature>
<keyword evidence="5" id="KW-1133">Transmembrane helix</keyword>
<dbReference type="InterPro" id="IPR044845">
    <property type="entry name" value="HPAT/SRGT1-like"/>
</dbReference>
<dbReference type="GO" id="GO:0016020">
    <property type="term" value="C:membrane"/>
    <property type="evidence" value="ECO:0007669"/>
    <property type="project" value="UniProtKB-SubCell"/>
</dbReference>
<dbReference type="PANTHER" id="PTHR31485:SF36">
    <property type="entry name" value="HYDROXYPROLINE O-ARABINOSYLTRANSFERASE 3"/>
    <property type="match status" value="1"/>
</dbReference>
<keyword evidence="2" id="KW-0328">Glycosyltransferase</keyword>
<comment type="subcellular location">
    <subcellularLocation>
        <location evidence="1">Membrane</location>
        <topology evidence="1">Single-pass membrane protein</topology>
    </subcellularLocation>
</comment>
<dbReference type="GO" id="GO:0016757">
    <property type="term" value="F:glycosyltransferase activity"/>
    <property type="evidence" value="ECO:0007669"/>
    <property type="project" value="UniProtKB-KW"/>
</dbReference>
<dbReference type="OMA" id="IAEWQFN"/>
<sequence length="159" mass="18395">MKKSASIHDLLKKIAPSWMNVSLRMKDDPETDKSFGWVLEMYAYAVASALHGVRHILQKDFMLQPPADLETGKRFIIHYTYGCFYNMKIAEWQFNKRLHLRGLPPRNLPLPPPGVPESVVRIVLVYVLTGDGAGITYSILHIIYLRLYILLTLEFHTRR</sequence>
<proteinExistence type="predicted"/>
<keyword evidence="3" id="KW-0808">Transferase</keyword>
<evidence type="ECO:0000259" key="7">
    <source>
        <dbReference type="Pfam" id="PF23452"/>
    </source>
</evidence>
<reference evidence="9" key="1">
    <citation type="journal article" date="2017" name="Nature">
        <title>The sunflower genome provides insights into oil metabolism, flowering and Asterid evolution.</title>
        <authorList>
            <person name="Badouin H."/>
            <person name="Gouzy J."/>
            <person name="Grassa C.J."/>
            <person name="Murat F."/>
            <person name="Staton S.E."/>
            <person name="Cottret L."/>
            <person name="Lelandais-Briere C."/>
            <person name="Owens G.L."/>
            <person name="Carrere S."/>
            <person name="Mayjonade B."/>
            <person name="Legrand L."/>
            <person name="Gill N."/>
            <person name="Kane N.C."/>
            <person name="Bowers J.E."/>
            <person name="Hubner S."/>
            <person name="Bellec A."/>
            <person name="Berard A."/>
            <person name="Berges H."/>
            <person name="Blanchet N."/>
            <person name="Boniface M.C."/>
            <person name="Brunel D."/>
            <person name="Catrice O."/>
            <person name="Chaidir N."/>
            <person name="Claudel C."/>
            <person name="Donnadieu C."/>
            <person name="Faraut T."/>
            <person name="Fievet G."/>
            <person name="Helmstetter N."/>
            <person name="King M."/>
            <person name="Knapp S.J."/>
            <person name="Lai Z."/>
            <person name="Le Paslier M.C."/>
            <person name="Lippi Y."/>
            <person name="Lorenzon L."/>
            <person name="Mandel J.R."/>
            <person name="Marage G."/>
            <person name="Marchand G."/>
            <person name="Marquand E."/>
            <person name="Bret-Mestries E."/>
            <person name="Morien E."/>
            <person name="Nambeesan S."/>
            <person name="Nguyen T."/>
            <person name="Pegot-Espagnet P."/>
            <person name="Pouilly N."/>
            <person name="Raftis F."/>
            <person name="Sallet E."/>
            <person name="Schiex T."/>
            <person name="Thomas J."/>
            <person name="Vandecasteele C."/>
            <person name="Vares D."/>
            <person name="Vear F."/>
            <person name="Vautrin S."/>
            <person name="Crespi M."/>
            <person name="Mangin B."/>
            <person name="Burke J.M."/>
            <person name="Salse J."/>
            <person name="Munos S."/>
            <person name="Vincourt P."/>
            <person name="Rieseberg L.H."/>
            <person name="Langlade N.B."/>
        </authorList>
    </citation>
    <scope>NUCLEOTIDE SEQUENCE [LARGE SCALE GENOMIC DNA]</scope>
    <source>
        <strain evidence="9">cv. SF193</strain>
    </source>
</reference>